<dbReference type="PANTHER" id="PTHR40940:SF2">
    <property type="entry name" value="BATD"/>
    <property type="match status" value="1"/>
</dbReference>
<keyword evidence="1" id="KW-0812">Transmembrane</keyword>
<feature type="transmembrane region" description="Helical" evidence="1">
    <location>
        <begin position="451"/>
        <end position="474"/>
    </location>
</feature>
<keyword evidence="4" id="KW-1185">Reference proteome</keyword>
<evidence type="ECO:0000313" key="4">
    <source>
        <dbReference type="Proteomes" id="UP000321580"/>
    </source>
</evidence>
<name>A0A5C6RJ10_9BACT</name>
<dbReference type="EMBL" id="VOOR01000049">
    <property type="protein sequence ID" value="TXB61670.1"/>
    <property type="molecule type" value="Genomic_DNA"/>
</dbReference>
<comment type="caution">
    <text evidence="3">The sequence shown here is derived from an EMBL/GenBank/DDBJ whole genome shotgun (WGS) entry which is preliminary data.</text>
</comment>
<evidence type="ECO:0000256" key="2">
    <source>
        <dbReference type="SAM" id="SignalP"/>
    </source>
</evidence>
<accession>A0A5C6RJ10</accession>
<dbReference type="Pfam" id="PF13584">
    <property type="entry name" value="BatD"/>
    <property type="match status" value="2"/>
</dbReference>
<protein>
    <submittedName>
        <fullName evidence="3">Protein BatD</fullName>
    </submittedName>
</protein>
<keyword evidence="1" id="KW-1133">Transmembrane helix</keyword>
<evidence type="ECO:0000256" key="1">
    <source>
        <dbReference type="SAM" id="Phobius"/>
    </source>
</evidence>
<reference evidence="3 4" key="1">
    <citation type="submission" date="2019-08" db="EMBL/GenBank/DDBJ databases">
        <title>Genome of Phaeodactylibacter luteus.</title>
        <authorList>
            <person name="Bowman J.P."/>
        </authorList>
    </citation>
    <scope>NUCLEOTIDE SEQUENCE [LARGE SCALE GENOMIC DNA]</scope>
    <source>
        <strain evidence="3 4">KCTC 42180</strain>
    </source>
</reference>
<proteinExistence type="predicted"/>
<dbReference type="OrthoDB" id="2079210at2"/>
<dbReference type="PANTHER" id="PTHR40940">
    <property type="entry name" value="PROTEIN BATD-RELATED"/>
    <property type="match status" value="1"/>
</dbReference>
<feature type="chain" id="PRO_5022789065" evidence="2">
    <location>
        <begin position="49"/>
        <end position="602"/>
    </location>
</feature>
<feature type="signal peptide" evidence="2">
    <location>
        <begin position="1"/>
        <end position="48"/>
    </location>
</feature>
<sequence>MKRHKHLRKNNAKLTNFRLGLKPCPYHCRMKNLLLIALYSFLPALAWAQPSFTAEADARQVLENSYFNITFTLKDGQGRGFSPPSFEGFIIVNGPSRSMSTTMFNGEVSRTEGYSYTLKPRRKGTFTIGPASIASGSQKLKTQPVTIEVVEGKPGMQASAQQVFIRAEPQAEEAYIGQQILLDYKLYTTLDVENYNILEESGYPGFFAQDVRRFDGRVMREVINGVQYTTKVLKRIALFPQQTGQLKVDAMSVQLGVVEDGANRRRSFFFSPEVKPIPVTTNEVAISVKPLPAGAPPTFTGAVGEYRLTPQLSSKRATTDDAITLLLTVRGDGDIKRVEAPVLLLPEEAFEVYDPKAIEEGSFETGQEISGKKVFEYLLLPRKPGTFSFMPEFTYFSPDSAAYLTLREGAYTLTITPGSGQPASADAALSLKEDIGPLMLDPSLVPARRPFLGSATFWGLATAPFVLFFGLMGFRKLQAQRAALSPEERRARDAEEMVRKRLAEAEAYRTSGDSRACYDAISKAMLGFVSDKLGLPRSALTKDSLEQRLQELKMEPSLIQQALQLVQDCELALFAGQASPDRMESTYRRAKEVLAALEKAAV</sequence>
<organism evidence="3 4">
    <name type="scientific">Phaeodactylibacter luteus</name>
    <dbReference type="NCBI Taxonomy" id="1564516"/>
    <lineage>
        <taxon>Bacteria</taxon>
        <taxon>Pseudomonadati</taxon>
        <taxon>Bacteroidota</taxon>
        <taxon>Saprospiria</taxon>
        <taxon>Saprospirales</taxon>
        <taxon>Haliscomenobacteraceae</taxon>
        <taxon>Phaeodactylibacter</taxon>
    </lineage>
</organism>
<evidence type="ECO:0000313" key="3">
    <source>
        <dbReference type="EMBL" id="TXB61670.1"/>
    </source>
</evidence>
<keyword evidence="1" id="KW-0472">Membrane</keyword>
<gene>
    <name evidence="3" type="ORF">FRY97_17975</name>
</gene>
<dbReference type="Proteomes" id="UP000321580">
    <property type="component" value="Unassembled WGS sequence"/>
</dbReference>
<keyword evidence="2" id="KW-0732">Signal</keyword>
<dbReference type="AlphaFoldDB" id="A0A5C6RJ10"/>
<dbReference type="InterPro" id="IPR025738">
    <property type="entry name" value="BatD"/>
</dbReference>